<evidence type="ECO:0000256" key="3">
    <source>
        <dbReference type="ARBA" id="ARBA00008726"/>
    </source>
</evidence>
<feature type="compositionally biased region" description="Acidic residues" evidence="9">
    <location>
        <begin position="176"/>
        <end position="196"/>
    </location>
</feature>
<comment type="caution">
    <text evidence="11">The sequence shown here is derived from an EMBL/GenBank/DDBJ whole genome shotgun (WGS) entry which is preliminary data.</text>
</comment>
<comment type="subcellular location">
    <subcellularLocation>
        <location evidence="2">Cytoplasm</location>
    </subcellularLocation>
    <subcellularLocation>
        <location evidence="1">Nucleus</location>
    </subcellularLocation>
</comment>
<dbReference type="Proteomes" id="UP000242877">
    <property type="component" value="Unassembled WGS sequence"/>
</dbReference>
<dbReference type="InterPro" id="IPR051421">
    <property type="entry name" value="RNA_Proc_DNA_Dmg_Regulator"/>
</dbReference>
<dbReference type="EMBL" id="AZGZ01000003">
    <property type="protein sequence ID" value="KZZ96317.1"/>
    <property type="molecule type" value="Genomic_DNA"/>
</dbReference>
<accession>A0A168C9G2</accession>
<evidence type="ECO:0000256" key="2">
    <source>
        <dbReference type="ARBA" id="ARBA00004496"/>
    </source>
</evidence>
<gene>
    <name evidence="11" type="ORF">AAP_01090</name>
</gene>
<dbReference type="Pfam" id="PF22782">
    <property type="entry name" value="SDE2"/>
    <property type="match status" value="1"/>
</dbReference>
<reference evidence="11 12" key="1">
    <citation type="journal article" date="2016" name="Genome Biol. Evol.">
        <title>Divergent and convergent evolution of fungal pathogenicity.</title>
        <authorList>
            <person name="Shang Y."/>
            <person name="Xiao G."/>
            <person name="Zheng P."/>
            <person name="Cen K."/>
            <person name="Zhan S."/>
            <person name="Wang C."/>
        </authorList>
    </citation>
    <scope>NUCLEOTIDE SEQUENCE [LARGE SCALE GENOMIC DNA]</scope>
    <source>
        <strain evidence="11 12">ARSEF 7405</strain>
    </source>
</reference>
<keyword evidence="8" id="KW-0131">Cell cycle</keyword>
<keyword evidence="5" id="KW-0507">mRNA processing</keyword>
<feature type="region of interest" description="Disordered" evidence="9">
    <location>
        <begin position="102"/>
        <end position="206"/>
    </location>
</feature>
<name>A0A168C9G2_9EURO</name>
<evidence type="ECO:0000256" key="5">
    <source>
        <dbReference type="ARBA" id="ARBA00022664"/>
    </source>
</evidence>
<evidence type="ECO:0000256" key="8">
    <source>
        <dbReference type="ARBA" id="ARBA00023306"/>
    </source>
</evidence>
<evidence type="ECO:0000313" key="12">
    <source>
        <dbReference type="Proteomes" id="UP000242877"/>
    </source>
</evidence>
<evidence type="ECO:0000259" key="10">
    <source>
        <dbReference type="Pfam" id="PF22782"/>
    </source>
</evidence>
<dbReference type="GO" id="GO:0005634">
    <property type="term" value="C:nucleus"/>
    <property type="evidence" value="ECO:0007669"/>
    <property type="project" value="UniProtKB-SubCell"/>
</dbReference>
<dbReference type="AlphaFoldDB" id="A0A168C9G2"/>
<dbReference type="InterPro" id="IPR053822">
    <property type="entry name" value="SDE2-like_dom"/>
</dbReference>
<evidence type="ECO:0000256" key="7">
    <source>
        <dbReference type="ARBA" id="ARBA00023242"/>
    </source>
</evidence>
<feature type="region of interest" description="Disordered" evidence="9">
    <location>
        <begin position="1"/>
        <end position="24"/>
    </location>
</feature>
<dbReference type="PANTHER" id="PTHR12786">
    <property type="entry name" value="SPLICING FACTOR SF3A-RELATED"/>
    <property type="match status" value="1"/>
</dbReference>
<comment type="similarity">
    <text evidence="3">Belongs to the SDE2 family.</text>
</comment>
<dbReference type="GO" id="GO:0008380">
    <property type="term" value="P:RNA splicing"/>
    <property type="evidence" value="ECO:0007669"/>
    <property type="project" value="UniProtKB-KW"/>
</dbReference>
<keyword evidence="12" id="KW-1185">Reference proteome</keyword>
<evidence type="ECO:0000256" key="4">
    <source>
        <dbReference type="ARBA" id="ARBA00022490"/>
    </source>
</evidence>
<proteinExistence type="inferred from homology"/>
<dbReference type="PANTHER" id="PTHR12786:SF1">
    <property type="entry name" value="SPLICING REGULATOR SDE2"/>
    <property type="match status" value="1"/>
</dbReference>
<keyword evidence="6" id="KW-0508">mRNA splicing</keyword>
<evidence type="ECO:0000313" key="11">
    <source>
        <dbReference type="EMBL" id="KZZ96317.1"/>
    </source>
</evidence>
<dbReference type="VEuPathDB" id="FungiDB:AAP_01090"/>
<evidence type="ECO:0000256" key="9">
    <source>
        <dbReference type="SAM" id="MobiDB-lite"/>
    </source>
</evidence>
<feature type="compositionally biased region" description="Basic and acidic residues" evidence="9">
    <location>
        <begin position="8"/>
        <end position="24"/>
    </location>
</feature>
<keyword evidence="4" id="KW-0963">Cytoplasm</keyword>
<organism evidence="11 12">
    <name type="scientific">Ascosphaera apis ARSEF 7405</name>
    <dbReference type="NCBI Taxonomy" id="392613"/>
    <lineage>
        <taxon>Eukaryota</taxon>
        <taxon>Fungi</taxon>
        <taxon>Dikarya</taxon>
        <taxon>Ascomycota</taxon>
        <taxon>Pezizomycotina</taxon>
        <taxon>Eurotiomycetes</taxon>
        <taxon>Eurotiomycetidae</taxon>
        <taxon>Onygenales</taxon>
        <taxon>Ascosphaeraceae</taxon>
        <taxon>Ascosphaera</taxon>
    </lineage>
</organism>
<protein>
    <recommendedName>
        <fullName evidence="10">SDE2-like domain-containing protein</fullName>
    </recommendedName>
</protein>
<feature type="compositionally biased region" description="Low complexity" evidence="9">
    <location>
        <begin position="157"/>
        <end position="166"/>
    </location>
</feature>
<dbReference type="GO" id="GO:0005737">
    <property type="term" value="C:cytoplasm"/>
    <property type="evidence" value="ECO:0007669"/>
    <property type="project" value="UniProtKB-SubCell"/>
</dbReference>
<sequence length="206" mass="22495">MSSRRKGNKAEDNGSSRNLDGRRLRTVNEAKALAEYLALKPGMDEKAKKARRERWEKVVEAAERTQEELKQGKGKARIDGEWMEDKEEVAERAREAVARAMKEGTWTDSLAGVDVHGAGGSGSSNNSAGSASSSDEDSDSDMGDIPSRNTLNNGIRPVPTVATTSSAPPPRRFFGFDDDEDDDEFSSDEEEEEEEADLKGKQAVQA</sequence>
<dbReference type="GO" id="GO:0006397">
    <property type="term" value="P:mRNA processing"/>
    <property type="evidence" value="ECO:0007669"/>
    <property type="project" value="UniProtKB-KW"/>
</dbReference>
<feature type="compositionally biased region" description="Low complexity" evidence="9">
    <location>
        <begin position="123"/>
        <end position="133"/>
    </location>
</feature>
<feature type="domain" description="SDE2-like" evidence="10">
    <location>
        <begin position="3"/>
        <end position="98"/>
    </location>
</feature>
<evidence type="ECO:0000256" key="1">
    <source>
        <dbReference type="ARBA" id="ARBA00004123"/>
    </source>
</evidence>
<keyword evidence="7" id="KW-0539">Nucleus</keyword>
<evidence type="ECO:0000256" key="6">
    <source>
        <dbReference type="ARBA" id="ARBA00023187"/>
    </source>
</evidence>